<organism evidence="1">
    <name type="scientific">uncultured spirochete</name>
    <dbReference type="NCBI Taxonomy" id="156406"/>
    <lineage>
        <taxon>Bacteria</taxon>
        <taxon>Pseudomonadati</taxon>
        <taxon>Spirochaetota</taxon>
        <taxon>Spirochaetia</taxon>
        <taxon>Spirochaetales</taxon>
        <taxon>environmental samples</taxon>
    </lineage>
</organism>
<dbReference type="AlphaFoldDB" id="A0A3P3XH43"/>
<gene>
    <name evidence="1" type="ORF">SPIROBIBN47_210038</name>
</gene>
<accession>A0A3P3XH43</accession>
<dbReference type="Pfam" id="PF06133">
    <property type="entry name" value="Com_YlbF"/>
    <property type="match status" value="1"/>
</dbReference>
<dbReference type="InterPro" id="IPR023378">
    <property type="entry name" value="YheA/YmcA-like_dom_sf"/>
</dbReference>
<evidence type="ECO:0008006" key="2">
    <source>
        <dbReference type="Google" id="ProtNLM"/>
    </source>
</evidence>
<proteinExistence type="predicted"/>
<dbReference type="InterPro" id="IPR010368">
    <property type="entry name" value="Com_YlbF"/>
</dbReference>
<sequence length="122" mass="13647">MEARLQQAADRFISTLGNNPKVSTFRNANDDFFNDSELAALRKRYNENLIIARKKQYDGTLTQEELNTIRTLQAQVSNHPITQRFVQARAEVLDVLTECNSAISELLGFNYAQAAAPPANCG</sequence>
<evidence type="ECO:0000313" key="1">
    <source>
        <dbReference type="EMBL" id="SLM11691.1"/>
    </source>
</evidence>
<dbReference type="EMBL" id="FWDM01000014">
    <property type="protein sequence ID" value="SLM11691.1"/>
    <property type="molecule type" value="Genomic_DNA"/>
</dbReference>
<reference evidence="1" key="1">
    <citation type="submission" date="2017-02" db="EMBL/GenBank/DDBJ databases">
        <authorList>
            <person name="Regsiter A."/>
            <person name="William W."/>
        </authorList>
    </citation>
    <scope>NUCLEOTIDE SEQUENCE</scope>
    <source>
        <strain evidence="1">Bib</strain>
    </source>
</reference>
<dbReference type="SUPFAM" id="SSF158622">
    <property type="entry name" value="YheA/YmcA-like"/>
    <property type="match status" value="1"/>
</dbReference>
<name>A0A3P3XH43_9SPIR</name>
<dbReference type="Gene3D" id="1.20.1500.10">
    <property type="entry name" value="YheA/YmcA-like"/>
    <property type="match status" value="1"/>
</dbReference>
<protein>
    <recommendedName>
        <fullName evidence="2">YlbF family regulator</fullName>
    </recommendedName>
</protein>